<dbReference type="RefSeq" id="WP_080798118.1">
    <property type="nucleotide sequence ID" value="NZ_LT828540.1"/>
</dbReference>
<keyword evidence="5" id="KW-0812">Transmembrane</keyword>
<dbReference type="InterPro" id="IPR003423">
    <property type="entry name" value="OMP_efflux"/>
</dbReference>
<sequence>MPKFIQNLFSKNRLKKYMPKTNRQSLTNIIFILLLCSPLISFSYRGLTFADTLDLKQVIEGAIQTSLQLRQYNYEINAARYNKKVQLTAFYPSLQVKYDYMRRDEPTLQSLNFRENDVFENNAVTNPLDEFQFIASFSQPVFSGFELENRYQISDIKVKIAQFSDDLIRQNIILDAINGYFSLLKFGKLVRVAHDSLEQIGVQREIAFNMQQAGLISITDLLQSEAELANARQNLVTAQNNIKNAQYYLNSLLQKPLTNNIDIVDITSFSPFPLNLDDCLFSAMAERVEIKIADQDIEVAEKEYEISKKDRYPSVDLLGTYTRRGTDPMVDGGVGIGDKNVWNIHVAASWKLWDWGRTSNLMGEKDNRILQARNVKQQLVDGITLEVRELYLKVTERMSAIEAAETAIEQSRENFRIIKEKYSKQMVTMGEFLTAQTLLTQSLTSYYNALYDFKISKAALYRAMGKKDLNEYVESLR</sequence>
<keyword evidence="3" id="KW-0813">Transport</keyword>
<reference evidence="10 11" key="3">
    <citation type="submission" date="2017-03" db="EMBL/GenBank/DDBJ databases">
        <authorList>
            <person name="Afonso C.L."/>
            <person name="Miller P.J."/>
            <person name="Scott M.A."/>
            <person name="Spackman E."/>
            <person name="Goraichik I."/>
            <person name="Dimitrov K.M."/>
            <person name="Suarez D.L."/>
            <person name="Swayne D.E."/>
        </authorList>
    </citation>
    <scope>NUCLEOTIDE SEQUENCE [LARGE SCALE GENOMIC DNA]</scope>
    <source>
        <strain evidence="10">PRJEB14757</strain>
    </source>
</reference>
<comment type="subcellular location">
    <subcellularLocation>
        <location evidence="1">Cell outer membrane</location>
    </subcellularLocation>
</comment>
<dbReference type="InterPro" id="IPR051906">
    <property type="entry name" value="TolC-like"/>
</dbReference>
<evidence type="ECO:0000256" key="3">
    <source>
        <dbReference type="ARBA" id="ARBA00022448"/>
    </source>
</evidence>
<accession>L0R509</accession>
<dbReference type="PANTHER" id="PTHR30026:SF20">
    <property type="entry name" value="OUTER MEMBRANE PROTEIN TOLC"/>
    <property type="match status" value="1"/>
</dbReference>
<evidence type="ECO:0000313" key="10">
    <source>
        <dbReference type="EMBL" id="SLM32693.1"/>
    </source>
</evidence>
<dbReference type="GO" id="GO:0015562">
    <property type="term" value="F:efflux transmembrane transporter activity"/>
    <property type="evidence" value="ECO:0007669"/>
    <property type="project" value="InterPro"/>
</dbReference>
<evidence type="ECO:0000313" key="11">
    <source>
        <dbReference type="Proteomes" id="UP000191931"/>
    </source>
</evidence>
<name>L0R509_9BACT</name>
<keyword evidence="11" id="KW-1185">Reference proteome</keyword>
<dbReference type="AlphaFoldDB" id="L0R509"/>
<dbReference type="Proteomes" id="UP000191931">
    <property type="component" value="Unassembled WGS sequence"/>
</dbReference>
<protein>
    <submittedName>
        <fullName evidence="10">Putative integral outer membrane protein TolC, efflux pump component</fullName>
    </submittedName>
    <submittedName>
        <fullName evidence="9">Putative integral outer membrane protein TolC,efflux pump component</fullName>
    </submittedName>
</protein>
<dbReference type="GO" id="GO:0015288">
    <property type="term" value="F:porin activity"/>
    <property type="evidence" value="ECO:0007669"/>
    <property type="project" value="TreeGrafter"/>
</dbReference>
<evidence type="ECO:0000256" key="6">
    <source>
        <dbReference type="ARBA" id="ARBA00023136"/>
    </source>
</evidence>
<dbReference type="EMBL" id="FWEV01000325">
    <property type="protein sequence ID" value="SLM32693.1"/>
    <property type="molecule type" value="Genomic_DNA"/>
</dbReference>
<proteinExistence type="inferred from homology"/>
<evidence type="ECO:0000313" key="9">
    <source>
        <dbReference type="EMBL" id="CCO06642.1"/>
    </source>
</evidence>
<gene>
    <name evidence="9" type="ORF">DEMABW1_80031</name>
    <name evidence="10" type="ORF">MTBBW1_80031</name>
</gene>
<evidence type="ECO:0000256" key="1">
    <source>
        <dbReference type="ARBA" id="ARBA00004442"/>
    </source>
</evidence>
<evidence type="ECO:0000256" key="4">
    <source>
        <dbReference type="ARBA" id="ARBA00022452"/>
    </source>
</evidence>
<organism evidence="9">
    <name type="scientific">Desulfamplus magnetovallimortis</name>
    <dbReference type="NCBI Taxonomy" id="1246637"/>
    <lineage>
        <taxon>Bacteria</taxon>
        <taxon>Pseudomonadati</taxon>
        <taxon>Thermodesulfobacteriota</taxon>
        <taxon>Desulfobacteria</taxon>
        <taxon>Desulfobacterales</taxon>
        <taxon>Desulfobacteraceae</taxon>
        <taxon>Desulfamplus</taxon>
    </lineage>
</organism>
<dbReference type="Pfam" id="PF02321">
    <property type="entry name" value="OEP"/>
    <property type="match status" value="2"/>
</dbReference>
<dbReference type="SUPFAM" id="SSF56954">
    <property type="entry name" value="Outer membrane efflux proteins (OEP)"/>
    <property type="match status" value="1"/>
</dbReference>
<dbReference type="GO" id="GO:0009279">
    <property type="term" value="C:cell outer membrane"/>
    <property type="evidence" value="ECO:0007669"/>
    <property type="project" value="UniProtKB-SubCell"/>
</dbReference>
<keyword evidence="8" id="KW-0175">Coiled coil</keyword>
<dbReference type="GO" id="GO:1990281">
    <property type="term" value="C:efflux pump complex"/>
    <property type="evidence" value="ECO:0007669"/>
    <property type="project" value="TreeGrafter"/>
</dbReference>
<evidence type="ECO:0000256" key="7">
    <source>
        <dbReference type="ARBA" id="ARBA00023237"/>
    </source>
</evidence>
<evidence type="ECO:0000256" key="5">
    <source>
        <dbReference type="ARBA" id="ARBA00022692"/>
    </source>
</evidence>
<dbReference type="EMBL" id="HF547348">
    <property type="protein sequence ID" value="CCO06642.1"/>
    <property type="molecule type" value="Genomic_DNA"/>
</dbReference>
<dbReference type="Gene3D" id="1.20.1600.10">
    <property type="entry name" value="Outer membrane efflux proteins (OEP)"/>
    <property type="match status" value="1"/>
</dbReference>
<keyword evidence="4" id="KW-1134">Transmembrane beta strand</keyword>
<keyword evidence="7" id="KW-0998">Cell outer membrane</keyword>
<evidence type="ECO:0000256" key="2">
    <source>
        <dbReference type="ARBA" id="ARBA00007613"/>
    </source>
</evidence>
<reference evidence="9" key="2">
    <citation type="submission" date="2012-12" db="EMBL/GenBank/DDBJ databases">
        <title>Region harboring genes involved in magnetosome formation of Candidatus Desulfamplus magnetosmortis.</title>
        <authorList>
            <person name="Lefevre C.T."/>
            <person name="Bazylinski D.A."/>
        </authorList>
    </citation>
    <scope>NUCLEOTIDE SEQUENCE</scope>
    <source>
        <strain evidence="9">BW-1</strain>
    </source>
</reference>
<feature type="coiled-coil region" evidence="8">
    <location>
        <begin position="221"/>
        <end position="248"/>
    </location>
</feature>
<evidence type="ECO:0000256" key="8">
    <source>
        <dbReference type="SAM" id="Coils"/>
    </source>
</evidence>
<comment type="similarity">
    <text evidence="2">Belongs to the outer membrane factor (OMF) (TC 1.B.17) family.</text>
</comment>
<dbReference type="STRING" id="1246637.MTBBW1_80031"/>
<dbReference type="OrthoDB" id="9814032at2"/>
<keyword evidence="6" id="KW-0472">Membrane</keyword>
<dbReference type="PANTHER" id="PTHR30026">
    <property type="entry name" value="OUTER MEMBRANE PROTEIN TOLC"/>
    <property type="match status" value="1"/>
</dbReference>
<reference evidence="9" key="1">
    <citation type="submission" date="2012-10" db="EMBL/GenBank/DDBJ databases">
        <authorList>
            <person name="Lefevre C."/>
        </authorList>
    </citation>
    <scope>NUCLEOTIDE SEQUENCE</scope>
    <source>
        <strain evidence="9">BW-1</strain>
    </source>
</reference>